<dbReference type="Proteomes" id="UP001589792">
    <property type="component" value="Unassembled WGS sequence"/>
</dbReference>
<keyword evidence="1" id="KW-1133">Transmembrane helix</keyword>
<protein>
    <submittedName>
        <fullName evidence="2">Uncharacterized protein</fullName>
    </submittedName>
</protein>
<feature type="transmembrane region" description="Helical" evidence="1">
    <location>
        <begin position="30"/>
        <end position="52"/>
    </location>
</feature>
<keyword evidence="1" id="KW-0472">Membrane</keyword>
<accession>A0ABV6EEC9</accession>
<reference evidence="2 3" key="1">
    <citation type="submission" date="2024-09" db="EMBL/GenBank/DDBJ databases">
        <authorList>
            <person name="Sun Q."/>
            <person name="Mori K."/>
        </authorList>
    </citation>
    <scope>NUCLEOTIDE SEQUENCE [LARGE SCALE GENOMIC DNA]</scope>
    <source>
        <strain evidence="2 3">CCM 8626</strain>
    </source>
</reference>
<gene>
    <name evidence="2" type="ORF">ACFFJ3_12735</name>
</gene>
<sequence>MDQIAAGIACAVYAALVADELMSFTNSKKIIFRRILFGDLTLFVLVGANSLLR</sequence>
<dbReference type="RefSeq" id="WP_380675836.1">
    <property type="nucleotide sequence ID" value="NZ_CP173186.1"/>
</dbReference>
<organism evidence="2 3">
    <name type="scientific">Serratia aquatilis</name>
    <dbReference type="NCBI Taxonomy" id="1737515"/>
    <lineage>
        <taxon>Bacteria</taxon>
        <taxon>Pseudomonadati</taxon>
        <taxon>Pseudomonadota</taxon>
        <taxon>Gammaproteobacteria</taxon>
        <taxon>Enterobacterales</taxon>
        <taxon>Yersiniaceae</taxon>
        <taxon>Serratia</taxon>
    </lineage>
</organism>
<comment type="caution">
    <text evidence="2">The sequence shown here is derived from an EMBL/GenBank/DDBJ whole genome shotgun (WGS) entry which is preliminary data.</text>
</comment>
<keyword evidence="3" id="KW-1185">Reference proteome</keyword>
<evidence type="ECO:0000256" key="1">
    <source>
        <dbReference type="SAM" id="Phobius"/>
    </source>
</evidence>
<evidence type="ECO:0000313" key="3">
    <source>
        <dbReference type="Proteomes" id="UP001589792"/>
    </source>
</evidence>
<dbReference type="EMBL" id="JBHLXG010000010">
    <property type="protein sequence ID" value="MFC0227361.1"/>
    <property type="molecule type" value="Genomic_DNA"/>
</dbReference>
<keyword evidence="1" id="KW-0812">Transmembrane</keyword>
<proteinExistence type="predicted"/>
<name>A0ABV6EEC9_9GAMM</name>
<evidence type="ECO:0000313" key="2">
    <source>
        <dbReference type="EMBL" id="MFC0227361.1"/>
    </source>
</evidence>